<evidence type="ECO:0000313" key="5">
    <source>
        <dbReference type="Proteomes" id="UP001163336"/>
    </source>
</evidence>
<dbReference type="Pfam" id="PF14246">
    <property type="entry name" value="TetR_C_7"/>
    <property type="match status" value="1"/>
</dbReference>
<dbReference type="Proteomes" id="UP001163336">
    <property type="component" value="Chromosome"/>
</dbReference>
<gene>
    <name evidence="4" type="ORF">MasN3_30090</name>
</gene>
<dbReference type="InterPro" id="IPR039536">
    <property type="entry name" value="TetR_C_Proteobacteria"/>
</dbReference>
<dbReference type="InterPro" id="IPR036271">
    <property type="entry name" value="Tet_transcr_reg_TetR-rel_C_sf"/>
</dbReference>
<dbReference type="PANTHER" id="PTHR30055">
    <property type="entry name" value="HTH-TYPE TRANSCRIPTIONAL REGULATOR RUTR"/>
    <property type="match status" value="1"/>
</dbReference>
<dbReference type="InterPro" id="IPR050109">
    <property type="entry name" value="HTH-type_TetR-like_transc_reg"/>
</dbReference>
<evidence type="ECO:0000256" key="2">
    <source>
        <dbReference type="PROSITE-ProRule" id="PRU00335"/>
    </source>
</evidence>
<proteinExistence type="predicted"/>
<sequence>MRTKSAAKRQAILDAAAAIFQEQGFERTSMEDIRKRADFSKATLYSYFPSKEELFMEIVIDATDAQFQATLDALGPGGEDIGQALISFGTRFLTLLYLTPVAAVRRLVVSEAGRSELGRKCFEIGPVRSMAVVADYLEAAMAQGKLKRADPRLAALQLKGLLEAEWIAPFMFQTLDAPPTEALAASVERAVAVFMAAYGPVRAAGKKNKP</sequence>
<dbReference type="InterPro" id="IPR001647">
    <property type="entry name" value="HTH_TetR"/>
</dbReference>
<evidence type="ECO:0000256" key="1">
    <source>
        <dbReference type="ARBA" id="ARBA00023125"/>
    </source>
</evidence>
<dbReference type="InterPro" id="IPR009057">
    <property type="entry name" value="Homeodomain-like_sf"/>
</dbReference>
<name>A0ABM8C8B6_9BURK</name>
<keyword evidence="1 2" id="KW-0238">DNA-binding</keyword>
<feature type="DNA-binding region" description="H-T-H motif" evidence="2">
    <location>
        <begin position="29"/>
        <end position="48"/>
    </location>
</feature>
<keyword evidence="5" id="KW-1185">Reference proteome</keyword>
<dbReference type="PRINTS" id="PR00455">
    <property type="entry name" value="HTHTETR"/>
</dbReference>
<accession>A0ABM8C8B6</accession>
<feature type="domain" description="HTH tetR-type" evidence="3">
    <location>
        <begin position="6"/>
        <end position="66"/>
    </location>
</feature>
<dbReference type="RefSeq" id="WP_281908243.1">
    <property type="nucleotide sequence ID" value="NZ_AP026966.1"/>
</dbReference>
<dbReference type="PANTHER" id="PTHR30055:SF119">
    <property type="entry name" value="NALC"/>
    <property type="match status" value="1"/>
</dbReference>
<dbReference type="PROSITE" id="PS50977">
    <property type="entry name" value="HTH_TETR_2"/>
    <property type="match status" value="1"/>
</dbReference>
<evidence type="ECO:0000313" key="4">
    <source>
        <dbReference type="EMBL" id="BDT59515.1"/>
    </source>
</evidence>
<organism evidence="4 5">
    <name type="scientific">Massilia varians</name>
    <dbReference type="NCBI Taxonomy" id="457921"/>
    <lineage>
        <taxon>Bacteria</taxon>
        <taxon>Pseudomonadati</taxon>
        <taxon>Pseudomonadota</taxon>
        <taxon>Betaproteobacteria</taxon>
        <taxon>Burkholderiales</taxon>
        <taxon>Oxalobacteraceae</taxon>
        <taxon>Telluria group</taxon>
        <taxon>Massilia</taxon>
    </lineage>
</organism>
<dbReference type="SUPFAM" id="SSF48498">
    <property type="entry name" value="Tetracyclin repressor-like, C-terminal domain"/>
    <property type="match status" value="1"/>
</dbReference>
<dbReference type="Gene3D" id="1.10.10.60">
    <property type="entry name" value="Homeodomain-like"/>
    <property type="match status" value="1"/>
</dbReference>
<dbReference type="Gene3D" id="1.10.357.10">
    <property type="entry name" value="Tetracycline Repressor, domain 2"/>
    <property type="match status" value="1"/>
</dbReference>
<evidence type="ECO:0000259" key="3">
    <source>
        <dbReference type="PROSITE" id="PS50977"/>
    </source>
</evidence>
<protein>
    <submittedName>
        <fullName evidence="4">TetR family transcriptional regulator</fullName>
    </submittedName>
</protein>
<dbReference type="SUPFAM" id="SSF46689">
    <property type="entry name" value="Homeodomain-like"/>
    <property type="match status" value="1"/>
</dbReference>
<dbReference type="Pfam" id="PF00440">
    <property type="entry name" value="TetR_N"/>
    <property type="match status" value="1"/>
</dbReference>
<reference evidence="4" key="1">
    <citation type="submission" date="2022-11" db="EMBL/GenBank/DDBJ databases">
        <title>Isolation and characterization of PLA-degrading bacterium Massilia sp. from Antarctic soil.</title>
        <authorList>
            <person name="Sato K."/>
            <person name="Gomez-Fuentes C."/>
            <person name="Ahmad S.A."/>
            <person name="Zulkharnain A."/>
        </authorList>
    </citation>
    <scope>NUCLEOTIDE SEQUENCE</scope>
    <source>
        <strain evidence="4">N-3</strain>
    </source>
</reference>
<dbReference type="EMBL" id="AP026966">
    <property type="protein sequence ID" value="BDT59515.1"/>
    <property type="molecule type" value="Genomic_DNA"/>
</dbReference>